<protein>
    <submittedName>
        <fullName evidence="6">Protein MNN4</fullName>
    </submittedName>
</protein>
<keyword evidence="3" id="KW-1133">Transmembrane helix</keyword>
<dbReference type="InterPro" id="IPR009644">
    <property type="entry name" value="FKTN/MNN4/W02B3.4-1"/>
</dbReference>
<dbReference type="PANTHER" id="PTHR15407">
    <property type="entry name" value="FUKUTIN-RELATED"/>
    <property type="match status" value="1"/>
</dbReference>
<evidence type="ECO:0000313" key="7">
    <source>
        <dbReference type="Proteomes" id="UP001623330"/>
    </source>
</evidence>
<dbReference type="Pfam" id="PF04991">
    <property type="entry name" value="LicD"/>
    <property type="match status" value="1"/>
</dbReference>
<evidence type="ECO:0000256" key="1">
    <source>
        <dbReference type="ARBA" id="ARBA00004167"/>
    </source>
</evidence>
<reference evidence="6 7" key="1">
    <citation type="submission" date="2024-05" db="EMBL/GenBank/DDBJ databases">
        <title>Long read based assembly of the Candida bracarensis genome reveals expanded adhesin content.</title>
        <authorList>
            <person name="Marcet-Houben M."/>
            <person name="Ksiezopolska E."/>
            <person name="Gabaldon T."/>
        </authorList>
    </citation>
    <scope>NUCLEOTIDE SEQUENCE [LARGE SCALE GENOMIC DNA]</scope>
    <source>
        <strain evidence="6 7">CBM6</strain>
    </source>
</reference>
<organism evidence="6 7">
    <name type="scientific">Nakaseomyces bracarensis</name>
    <dbReference type="NCBI Taxonomy" id="273131"/>
    <lineage>
        <taxon>Eukaryota</taxon>
        <taxon>Fungi</taxon>
        <taxon>Dikarya</taxon>
        <taxon>Ascomycota</taxon>
        <taxon>Saccharomycotina</taxon>
        <taxon>Saccharomycetes</taxon>
        <taxon>Saccharomycetales</taxon>
        <taxon>Saccharomycetaceae</taxon>
        <taxon>Nakaseomyces</taxon>
    </lineage>
</organism>
<sequence length="934" mass="109608">MMDLEGSPSSAIEEKMMRPKLTSRMFRFLRSSLGRSRHFIKRSLLLGLLVQLVMLIRIYNDPEAGHAKYIHQLFTHNTNAVRLKPTEVYKKLNYDTSMTWPDEYTYKGKLLTISHGPNKGNTVESINELEFYDNDPRLVWTVLLDHLMNMTPDTIDFSWYDWTDFHQYNNILSLSDDVLAKINCDLIYSATFEKEQLEEIEAEIGQHLFESERVKYNEQFWLNNIKKTYARKPFDLNNFCANRETREKFQLPVEIKSIKKDMRPEKYTIQMRSYLLESPEHNPLSLTILNEDNYAFQIPTNRDTKPQNLMQSGLLSQFVERENPGDNFLFDHNQVFSKFIKNDKSNNYRVNVEGNEKHKLDELLVELKEDDFLFNPFDKIKDLESRDYSSLSIHQKHYLDSLRYSVTLDPMAQPKYFQECSELVKTSIPGNHRDSKFLGLTIDVQTNNYEYQTRLNSMIRTFLKFTRANGLITWLSHGTLYGHLYNGLSFPWDDDFDMQMPISHLNKMAEFFNQSLILEDPREGNGRFFLDFNSAITVRSHGNGNNNIDARFIDVDTGVYIDITGLSVSSETVRSTMKRYLKTDLNPEDIKGPINYEDYEPFKFGFNKENMSEIQGMLRDRSHFTKEQMKDLKGYHGIGLRRPKEHDIRVEKGMSAKGRFFHHLENKLYNCRNGHFVQFDALNPLYNSIFHGIPALIPKKPIEILNNEYKVPANFQYLTFQGKVFLPGLRTWFTFPALKNVMKLAMDNILPIPLAINEIMGLDHYFVIKGFAQTSAYDIMARLYNTFDVTSFRVKELEIMYDPDISFDEIVDAFKYFRGKYSKGLKNPFKDPLLFLYERNLFNTLVKEYEPGYKEDILQKVTQSYVMEVWHLVQSVLEKTSSLFIFEDGKGRARNLNYVGINYEAELSNQQLPVFSNDSTFIDHLINHRLTPTH</sequence>
<gene>
    <name evidence="6" type="ORF">RNJ44_04031</name>
</gene>
<evidence type="ECO:0000313" key="6">
    <source>
        <dbReference type="EMBL" id="KAL3232115.1"/>
    </source>
</evidence>
<evidence type="ECO:0000256" key="4">
    <source>
        <dbReference type="ARBA" id="ARBA00023136"/>
    </source>
</evidence>
<evidence type="ECO:0000256" key="3">
    <source>
        <dbReference type="ARBA" id="ARBA00022989"/>
    </source>
</evidence>
<keyword evidence="7" id="KW-1185">Reference proteome</keyword>
<comment type="caution">
    <text evidence="6">The sequence shown here is derived from an EMBL/GenBank/DDBJ whole genome shotgun (WGS) entry which is preliminary data.</text>
</comment>
<evidence type="ECO:0000256" key="2">
    <source>
        <dbReference type="ARBA" id="ARBA00022692"/>
    </source>
</evidence>
<proteinExistence type="predicted"/>
<dbReference type="Proteomes" id="UP001623330">
    <property type="component" value="Unassembled WGS sequence"/>
</dbReference>
<dbReference type="InterPro" id="IPR007074">
    <property type="entry name" value="LicD/FKTN/FKRP_NTP_transf"/>
</dbReference>
<feature type="domain" description="LicD/FKTN/FKRP nucleotidyltransferase" evidence="5">
    <location>
        <begin position="466"/>
        <end position="710"/>
    </location>
</feature>
<name>A0ABR4NTR3_9SACH</name>
<comment type="subcellular location">
    <subcellularLocation>
        <location evidence="1">Membrane</location>
        <topology evidence="1">Single-pass membrane protein</topology>
    </subcellularLocation>
</comment>
<keyword evidence="4" id="KW-0472">Membrane</keyword>
<keyword evidence="2" id="KW-0812">Transmembrane</keyword>
<dbReference type="PANTHER" id="PTHR15407:SF28">
    <property type="entry name" value="RIBITOL-5-PHOSPHATE TRANSFERASE FKTN"/>
    <property type="match status" value="1"/>
</dbReference>
<evidence type="ECO:0000259" key="5">
    <source>
        <dbReference type="Pfam" id="PF04991"/>
    </source>
</evidence>
<accession>A0ABR4NTR3</accession>
<dbReference type="EMBL" id="JBEVYD010000005">
    <property type="protein sequence ID" value="KAL3232115.1"/>
    <property type="molecule type" value="Genomic_DNA"/>
</dbReference>